<dbReference type="Proteomes" id="UP001187682">
    <property type="component" value="Unassembled WGS sequence"/>
</dbReference>
<proteinExistence type="predicted"/>
<evidence type="ECO:0000256" key="1">
    <source>
        <dbReference type="SAM" id="MobiDB-lite"/>
    </source>
</evidence>
<protein>
    <submittedName>
        <fullName evidence="2">Uncharacterized protein</fullName>
    </submittedName>
</protein>
<feature type="compositionally biased region" description="Acidic residues" evidence="1">
    <location>
        <begin position="414"/>
        <end position="427"/>
    </location>
</feature>
<evidence type="ECO:0000313" key="3">
    <source>
        <dbReference type="Proteomes" id="UP001187682"/>
    </source>
</evidence>
<feature type="compositionally biased region" description="Low complexity" evidence="1">
    <location>
        <begin position="234"/>
        <end position="247"/>
    </location>
</feature>
<dbReference type="EMBL" id="ONZQ02000015">
    <property type="protein sequence ID" value="SPO06142.1"/>
    <property type="molecule type" value="Genomic_DNA"/>
</dbReference>
<reference evidence="2" key="1">
    <citation type="submission" date="2018-03" db="EMBL/GenBank/DDBJ databases">
        <authorList>
            <person name="Guldener U."/>
        </authorList>
    </citation>
    <scope>NUCLEOTIDE SEQUENCE</scope>
</reference>
<feature type="region of interest" description="Disordered" evidence="1">
    <location>
        <begin position="212"/>
        <end position="460"/>
    </location>
</feature>
<keyword evidence="3" id="KW-1185">Reference proteome</keyword>
<feature type="compositionally biased region" description="Basic residues" evidence="1">
    <location>
        <begin position="218"/>
        <end position="233"/>
    </location>
</feature>
<feature type="region of interest" description="Disordered" evidence="1">
    <location>
        <begin position="495"/>
        <end position="514"/>
    </location>
</feature>
<accession>A0AAE8N4W1</accession>
<feature type="region of interest" description="Disordered" evidence="1">
    <location>
        <begin position="1"/>
        <end position="22"/>
    </location>
</feature>
<comment type="caution">
    <text evidence="2">The sequence shown here is derived from an EMBL/GenBank/DDBJ whole genome shotgun (WGS) entry which is preliminary data.</text>
</comment>
<evidence type="ECO:0000313" key="2">
    <source>
        <dbReference type="EMBL" id="SPO06142.1"/>
    </source>
</evidence>
<name>A0AAE8N4W1_9PEZI</name>
<organism evidence="2 3">
    <name type="scientific">Cephalotrichum gorgonifer</name>
    <dbReference type="NCBI Taxonomy" id="2041049"/>
    <lineage>
        <taxon>Eukaryota</taxon>
        <taxon>Fungi</taxon>
        <taxon>Dikarya</taxon>
        <taxon>Ascomycota</taxon>
        <taxon>Pezizomycotina</taxon>
        <taxon>Sordariomycetes</taxon>
        <taxon>Hypocreomycetidae</taxon>
        <taxon>Microascales</taxon>
        <taxon>Microascaceae</taxon>
        <taxon>Cephalotrichum</taxon>
    </lineage>
</organism>
<feature type="compositionally biased region" description="Polar residues" evidence="1">
    <location>
        <begin position="313"/>
        <end position="330"/>
    </location>
</feature>
<sequence>MDSQGRSLPREHSHIQQYPVGGEYNLNPPAPYQEYGLAYSAPQMPMGASYQSIILPEPGFWDLSFGYYGGTMGPYLPSTCPSEQLDILPVTGEVRPSHCADKKPAKDSPAHQTNVSAVKPAGSVDFFSSGPGRVSFPDGPGIAAVPRRARGYPSAGNGSVLGNSLAGPSNGNAAALYPQGQWASAVNAADPVGSRLVRGFEGGRGALVEIDANGSGRVSKRGRGRPKGSKNKPKPAAAITTAHTAGTLDGSGVKSKPPTGPVTTGGESKPPTSPTANGSKSMPLAGLTASRGKSIPPASPTANGIKSMPPTSPTSNGGKSQHPTSPATNGGKSGPPTGPATNGGKSRPPISPATDGVKSRSPTRPASKGGKTRPPTGPPAEPSIDWLTEWLRTVENKSISDLGDEPSTEGLPTQEDDSLSDLGDEPPAECLPTKEDASLSALGDEPPTECLRTLEDEPSAAWLRIPATDPSHAERIRGPLEPSWIGRRDSEYALHPDHVRDHIPGLCPRSRNPS</sequence>
<dbReference type="AlphaFoldDB" id="A0AAE8N4W1"/>
<gene>
    <name evidence="2" type="ORF">DNG_08831</name>
</gene>